<feature type="transmembrane region" description="Helical" evidence="6">
    <location>
        <begin position="419"/>
        <end position="436"/>
    </location>
</feature>
<reference evidence="7 8" key="1">
    <citation type="submission" date="2020-02" db="EMBL/GenBank/DDBJ databases">
        <title>Genome sequence of the type strain DSM 27180 of Arthrobacter silviterrae.</title>
        <authorList>
            <person name="Gao J."/>
            <person name="Sun J."/>
        </authorList>
    </citation>
    <scope>NUCLEOTIDE SEQUENCE [LARGE SCALE GENOMIC DNA]</scope>
    <source>
        <strain evidence="7 8">DSM 27180</strain>
    </source>
</reference>
<evidence type="ECO:0000256" key="1">
    <source>
        <dbReference type="ARBA" id="ARBA00004651"/>
    </source>
</evidence>
<dbReference type="InterPro" id="IPR002293">
    <property type="entry name" value="AA/rel_permease1"/>
</dbReference>
<dbReference type="PANTHER" id="PTHR42770">
    <property type="entry name" value="AMINO ACID TRANSPORTER-RELATED"/>
    <property type="match status" value="1"/>
</dbReference>
<feature type="transmembrane region" description="Helical" evidence="6">
    <location>
        <begin position="333"/>
        <end position="353"/>
    </location>
</feature>
<proteinExistence type="predicted"/>
<dbReference type="Pfam" id="PF13520">
    <property type="entry name" value="AA_permease_2"/>
    <property type="match status" value="1"/>
</dbReference>
<protein>
    <submittedName>
        <fullName evidence="7">APC family permease</fullName>
    </submittedName>
</protein>
<evidence type="ECO:0000256" key="3">
    <source>
        <dbReference type="ARBA" id="ARBA00022692"/>
    </source>
</evidence>
<keyword evidence="2" id="KW-1003">Cell membrane</keyword>
<feature type="transmembrane region" description="Helical" evidence="6">
    <location>
        <begin position="394"/>
        <end position="413"/>
    </location>
</feature>
<gene>
    <name evidence="7" type="ORF">G6N77_11660</name>
</gene>
<feature type="transmembrane region" description="Helical" evidence="6">
    <location>
        <begin position="77"/>
        <end position="98"/>
    </location>
</feature>
<keyword evidence="8" id="KW-1185">Reference proteome</keyword>
<feature type="transmembrane region" description="Helical" evidence="6">
    <location>
        <begin position="293"/>
        <end position="312"/>
    </location>
</feature>
<dbReference type="Proteomes" id="UP000479226">
    <property type="component" value="Unassembled WGS sequence"/>
</dbReference>
<feature type="transmembrane region" description="Helical" evidence="6">
    <location>
        <begin position="18"/>
        <end position="38"/>
    </location>
</feature>
<dbReference type="EMBL" id="JAAKZI010000019">
    <property type="protein sequence ID" value="NGN84112.1"/>
    <property type="molecule type" value="Genomic_DNA"/>
</dbReference>
<evidence type="ECO:0000313" key="8">
    <source>
        <dbReference type="Proteomes" id="UP000479226"/>
    </source>
</evidence>
<keyword evidence="4 6" id="KW-1133">Transmembrane helix</keyword>
<name>A0ABX0DB29_9MICC</name>
<feature type="transmembrane region" description="Helical" evidence="6">
    <location>
        <begin position="44"/>
        <end position="65"/>
    </location>
</feature>
<organism evidence="7 8">
    <name type="scientific">Arthrobacter silviterrae</name>
    <dbReference type="NCBI Taxonomy" id="2026658"/>
    <lineage>
        <taxon>Bacteria</taxon>
        <taxon>Bacillati</taxon>
        <taxon>Actinomycetota</taxon>
        <taxon>Actinomycetes</taxon>
        <taxon>Micrococcales</taxon>
        <taxon>Micrococcaceae</taxon>
        <taxon>Arthrobacter</taxon>
    </lineage>
</organism>
<evidence type="ECO:0000256" key="5">
    <source>
        <dbReference type="ARBA" id="ARBA00023136"/>
    </source>
</evidence>
<dbReference type="PANTHER" id="PTHR42770:SF16">
    <property type="entry name" value="AMINO ACID PERMEASE"/>
    <property type="match status" value="1"/>
</dbReference>
<feature type="transmembrane region" description="Helical" evidence="6">
    <location>
        <begin position="151"/>
        <end position="174"/>
    </location>
</feature>
<evidence type="ECO:0000256" key="6">
    <source>
        <dbReference type="SAM" id="Phobius"/>
    </source>
</evidence>
<keyword evidence="5 6" id="KW-0472">Membrane</keyword>
<comment type="subcellular location">
    <subcellularLocation>
        <location evidence="1">Cell membrane</location>
        <topology evidence="1">Multi-pass membrane protein</topology>
    </subcellularLocation>
</comment>
<dbReference type="InterPro" id="IPR050367">
    <property type="entry name" value="APC_superfamily"/>
</dbReference>
<evidence type="ECO:0000256" key="4">
    <source>
        <dbReference type="ARBA" id="ARBA00022989"/>
    </source>
</evidence>
<evidence type="ECO:0000313" key="7">
    <source>
        <dbReference type="EMBL" id="NGN84112.1"/>
    </source>
</evidence>
<feature type="transmembrane region" description="Helical" evidence="6">
    <location>
        <begin position="118"/>
        <end position="139"/>
    </location>
</feature>
<comment type="caution">
    <text evidence="7">The sequence shown here is derived from an EMBL/GenBank/DDBJ whole genome shotgun (WGS) entry which is preliminary data.</text>
</comment>
<keyword evidence="3 6" id="KW-0812">Transmembrane</keyword>
<accession>A0ABX0DB29</accession>
<evidence type="ECO:0000256" key="2">
    <source>
        <dbReference type="ARBA" id="ARBA00022475"/>
    </source>
</evidence>
<dbReference type="PIRSF" id="PIRSF006060">
    <property type="entry name" value="AA_transporter"/>
    <property type="match status" value="1"/>
</dbReference>
<feature type="transmembrane region" description="Helical" evidence="6">
    <location>
        <begin position="186"/>
        <end position="211"/>
    </location>
</feature>
<dbReference type="RefSeq" id="WP_165182340.1">
    <property type="nucleotide sequence ID" value="NZ_JAAKZI010000019.1"/>
</dbReference>
<feature type="transmembrane region" description="Helical" evidence="6">
    <location>
        <begin position="365"/>
        <end position="387"/>
    </location>
</feature>
<dbReference type="Gene3D" id="1.20.1740.10">
    <property type="entry name" value="Amino acid/polyamine transporter I"/>
    <property type="match status" value="1"/>
</dbReference>
<feature type="transmembrane region" description="Helical" evidence="6">
    <location>
        <begin position="231"/>
        <end position="253"/>
    </location>
</feature>
<sequence>MSAFATPSLKRTMSFRDLVMNGLVFIGPAAAVAVFGPLDAKSHGATAMVYIAATVVMGFTALSYAKMSVAVPKAGSVFSYATAGIGPGTGFMAGWMVLLDYMLIPSVAYLFTGLAMHSFVPAVPTWAWTGAAVVVTTILNLTGVKNIARAALVVALAEVLVLAAVLVGVVAVLATAGATRPLLSPLLGVGGFSLTAVLAAVSIAVLSYLGFDAIATFAEENAGDARLIGRATLVCLVIAGLLFVAQSYLVALISPTSPAELAAHPELQGTIYYDIVREAVAPWLATALGVAKALGAAFSGMVALAAGGRVALTMAREGKLPRALSGVSARTGIPTVSTVTVTAVTLVVAVWAASAPDGLDLLVSVVNVGALCAFVLLHASVVGYFVVRGGSRRWVGHVVFPALGVATLVPVLVLVNHRAQLVGAVWLAAGLVTVAVQRRRGAAMPRS</sequence>